<dbReference type="RefSeq" id="WP_108895707.1">
    <property type="nucleotide sequence ID" value="NZ_ONZF01000013.1"/>
</dbReference>
<organism evidence="2 3">
    <name type="scientific">Palleronia abyssalis</name>
    <dbReference type="NCBI Taxonomy" id="1501240"/>
    <lineage>
        <taxon>Bacteria</taxon>
        <taxon>Pseudomonadati</taxon>
        <taxon>Pseudomonadota</taxon>
        <taxon>Alphaproteobacteria</taxon>
        <taxon>Rhodobacterales</taxon>
        <taxon>Roseobacteraceae</taxon>
        <taxon>Palleronia</taxon>
    </lineage>
</organism>
<evidence type="ECO:0000256" key="1">
    <source>
        <dbReference type="SAM" id="MobiDB-lite"/>
    </source>
</evidence>
<proteinExistence type="predicted"/>
<reference evidence="2 3" key="1">
    <citation type="submission" date="2018-03" db="EMBL/GenBank/DDBJ databases">
        <authorList>
            <person name="Keele B.F."/>
        </authorList>
    </citation>
    <scope>NUCLEOTIDE SEQUENCE [LARGE SCALE GENOMIC DNA]</scope>
    <source>
        <strain evidence="2 3">CECT 8504</strain>
    </source>
</reference>
<evidence type="ECO:0000313" key="2">
    <source>
        <dbReference type="EMBL" id="SPJ25983.1"/>
    </source>
</evidence>
<feature type="region of interest" description="Disordered" evidence="1">
    <location>
        <begin position="1"/>
        <end position="37"/>
    </location>
</feature>
<dbReference type="EMBL" id="ONZF01000013">
    <property type="protein sequence ID" value="SPJ25983.1"/>
    <property type="molecule type" value="Genomic_DNA"/>
</dbReference>
<sequence>MQVQAIQEPAAETVPRYRRPSGPQGVAPEGPGDPSPSRILVEAFEDLRRRMAVLEGRIVEGSRAGEVGRLAEAVERVEARLETGPSGRRSGTGRALATVCVVIAFGIGVVAGQAPRLQEGVGITLSAGPLWQAASERFGVLRGGATDGS</sequence>
<evidence type="ECO:0000313" key="3">
    <source>
        <dbReference type="Proteomes" id="UP000244912"/>
    </source>
</evidence>
<keyword evidence="3" id="KW-1185">Reference proteome</keyword>
<dbReference type="Proteomes" id="UP000244912">
    <property type="component" value="Unassembled WGS sequence"/>
</dbReference>
<dbReference type="AlphaFoldDB" id="A0A2R8C0Q3"/>
<name>A0A2R8C0Q3_9RHOB</name>
<protein>
    <submittedName>
        <fullName evidence="2">Uncharacterized protein</fullName>
    </submittedName>
</protein>
<accession>A0A2R8C0Q3</accession>
<gene>
    <name evidence="2" type="ORF">PAA8504_03839</name>
</gene>